<protein>
    <submittedName>
        <fullName evidence="2">Uncharacterized protein</fullName>
    </submittedName>
</protein>
<feature type="region of interest" description="Disordered" evidence="1">
    <location>
        <begin position="86"/>
        <end position="125"/>
    </location>
</feature>
<gene>
    <name evidence="2" type="ORF">CT19425_MP70015</name>
</gene>
<dbReference type="RefSeq" id="WP_115665510.1">
    <property type="nucleotide sequence ID" value="NZ_JAYMSA010000003.1"/>
</dbReference>
<evidence type="ECO:0000313" key="2">
    <source>
        <dbReference type="EMBL" id="SPK75855.1"/>
    </source>
</evidence>
<geneLocation type="plasmid" evidence="2">
    <name>II</name>
</geneLocation>
<dbReference type="EMBL" id="LT991977">
    <property type="protein sequence ID" value="SPK75855.1"/>
    <property type="molecule type" value="Genomic_DNA"/>
</dbReference>
<evidence type="ECO:0000256" key="1">
    <source>
        <dbReference type="SAM" id="MobiDB-lite"/>
    </source>
</evidence>
<proteinExistence type="predicted"/>
<dbReference type="AlphaFoldDB" id="A0A375IRK2"/>
<dbReference type="Proteomes" id="UP000255505">
    <property type="component" value="Plasmid II"/>
</dbReference>
<sequence length="142" mass="16402">MSNAKEPRRKLLADKVSLSRTLRLSVAAEDRPAPVNRRDWLRQRKAQLQAARAAARQRRNLLRAEIMSAAQDIAREERTAARLESERLKAEARSERTYAREDERAAARFERGQPKRPAARTKTLAQEKSKLVSYAELLRLRK</sequence>
<reference evidence="2 3" key="1">
    <citation type="submission" date="2018-01" db="EMBL/GenBank/DDBJ databases">
        <authorList>
            <person name="Gaut B.S."/>
            <person name="Morton B.R."/>
            <person name="Clegg M.T."/>
            <person name="Duvall M.R."/>
        </authorList>
    </citation>
    <scope>NUCLEOTIDE SEQUENCE [LARGE SCALE GENOMIC DNA]</scope>
    <source>
        <strain evidence="2">Cupriavidus taiwanensis LMG 19425</strain>
        <plasmid evidence="3">Plasmid ii</plasmid>
    </source>
</reference>
<name>A0A375IRK2_9BURK</name>
<keyword evidence="2" id="KW-0614">Plasmid</keyword>
<evidence type="ECO:0000313" key="3">
    <source>
        <dbReference type="Proteomes" id="UP000255505"/>
    </source>
</evidence>
<feature type="compositionally biased region" description="Basic and acidic residues" evidence="1">
    <location>
        <begin position="86"/>
        <end position="113"/>
    </location>
</feature>
<accession>A0A375IRK2</accession>
<organism evidence="2 3">
    <name type="scientific">Cupriavidus taiwanensis</name>
    <dbReference type="NCBI Taxonomy" id="164546"/>
    <lineage>
        <taxon>Bacteria</taxon>
        <taxon>Pseudomonadati</taxon>
        <taxon>Pseudomonadota</taxon>
        <taxon>Betaproteobacteria</taxon>
        <taxon>Burkholderiales</taxon>
        <taxon>Burkholderiaceae</taxon>
        <taxon>Cupriavidus</taxon>
    </lineage>
</organism>